<accession>A0ABQ9G5D8</accession>
<comment type="caution">
    <text evidence="1">The sequence shown here is derived from an EMBL/GenBank/DDBJ whole genome shotgun (WGS) entry which is preliminary data.</text>
</comment>
<reference evidence="1 2" key="1">
    <citation type="submission" date="2023-02" db="EMBL/GenBank/DDBJ databases">
        <title>LHISI_Scaffold_Assembly.</title>
        <authorList>
            <person name="Stuart O.P."/>
            <person name="Cleave R."/>
            <person name="Magrath M.J.L."/>
            <person name="Mikheyev A.S."/>
        </authorList>
    </citation>
    <scope>NUCLEOTIDE SEQUENCE [LARGE SCALE GENOMIC DNA]</scope>
    <source>
        <strain evidence="1">Daus_M_001</strain>
        <tissue evidence="1">Leg muscle</tissue>
    </source>
</reference>
<dbReference type="EMBL" id="JARBHB010000016">
    <property type="protein sequence ID" value="KAJ8866696.1"/>
    <property type="molecule type" value="Genomic_DNA"/>
</dbReference>
<sequence length="189" mass="21418">MPRPIVITPIWCECPSQPATTDTHQLDQSTIMQIRGQQNLNDSSSLLICFTATESVVNSISLKQVPARIPRFSPCDLLYRLGFCMAVHVIRQYRLPSHLTSGSYLLLLQDRLAELLEDVPLKIQQAMWFQHDDKTLHFVCPRPTDPIYHEGWKARTDHCSCQNTNALHCIAPVQCAELPRAEGGRMHTA</sequence>
<organism evidence="1 2">
    <name type="scientific">Dryococelus australis</name>
    <dbReference type="NCBI Taxonomy" id="614101"/>
    <lineage>
        <taxon>Eukaryota</taxon>
        <taxon>Metazoa</taxon>
        <taxon>Ecdysozoa</taxon>
        <taxon>Arthropoda</taxon>
        <taxon>Hexapoda</taxon>
        <taxon>Insecta</taxon>
        <taxon>Pterygota</taxon>
        <taxon>Neoptera</taxon>
        <taxon>Polyneoptera</taxon>
        <taxon>Phasmatodea</taxon>
        <taxon>Verophasmatodea</taxon>
        <taxon>Anareolatae</taxon>
        <taxon>Phasmatidae</taxon>
        <taxon>Eurycanthinae</taxon>
        <taxon>Dryococelus</taxon>
    </lineage>
</organism>
<name>A0ABQ9G5D8_9NEOP</name>
<protein>
    <submittedName>
        <fullName evidence="1">Uncharacterized protein</fullName>
    </submittedName>
</protein>
<evidence type="ECO:0000313" key="2">
    <source>
        <dbReference type="Proteomes" id="UP001159363"/>
    </source>
</evidence>
<proteinExistence type="predicted"/>
<evidence type="ECO:0000313" key="1">
    <source>
        <dbReference type="EMBL" id="KAJ8866696.1"/>
    </source>
</evidence>
<gene>
    <name evidence="1" type="ORF">PR048_032557</name>
</gene>
<keyword evidence="2" id="KW-1185">Reference proteome</keyword>
<dbReference type="Proteomes" id="UP001159363">
    <property type="component" value="Chromosome 15"/>
</dbReference>